<reference evidence="1 2" key="1">
    <citation type="submission" date="2021-06" db="EMBL/GenBank/DDBJ databases">
        <title>Caerostris extrusa draft genome.</title>
        <authorList>
            <person name="Kono N."/>
            <person name="Arakawa K."/>
        </authorList>
    </citation>
    <scope>NUCLEOTIDE SEQUENCE [LARGE SCALE GENOMIC DNA]</scope>
</reference>
<dbReference type="EMBL" id="BPLR01018682">
    <property type="protein sequence ID" value="GIZ01528.1"/>
    <property type="molecule type" value="Genomic_DNA"/>
</dbReference>
<comment type="caution">
    <text evidence="1">The sequence shown here is derived from an EMBL/GenBank/DDBJ whole genome shotgun (WGS) entry which is preliminary data.</text>
</comment>
<name>A0AAV4Y2F4_CAEEX</name>
<organism evidence="1 2">
    <name type="scientific">Caerostris extrusa</name>
    <name type="common">Bark spider</name>
    <name type="synonym">Caerostris bankana</name>
    <dbReference type="NCBI Taxonomy" id="172846"/>
    <lineage>
        <taxon>Eukaryota</taxon>
        <taxon>Metazoa</taxon>
        <taxon>Ecdysozoa</taxon>
        <taxon>Arthropoda</taxon>
        <taxon>Chelicerata</taxon>
        <taxon>Arachnida</taxon>
        <taxon>Araneae</taxon>
        <taxon>Araneomorphae</taxon>
        <taxon>Entelegynae</taxon>
        <taxon>Araneoidea</taxon>
        <taxon>Araneidae</taxon>
        <taxon>Caerostris</taxon>
    </lineage>
</organism>
<evidence type="ECO:0000313" key="1">
    <source>
        <dbReference type="EMBL" id="GIZ01528.1"/>
    </source>
</evidence>
<sequence length="120" mass="13795">MNSNQQLNSDEHPSTIKVRQSILIKLPIALSKQFLINPRFLQALTFMSSRSTNNYLCTRHPEMPLCVCTHNGKNGAFKETSIINGELEKLICFRKHRSFSQKGFKVYKLFFFQVSAAVLQ</sequence>
<dbReference type="AlphaFoldDB" id="A0AAV4Y2F4"/>
<proteinExistence type="predicted"/>
<protein>
    <submittedName>
        <fullName evidence="1">Uncharacterized protein</fullName>
    </submittedName>
</protein>
<keyword evidence="2" id="KW-1185">Reference proteome</keyword>
<evidence type="ECO:0000313" key="2">
    <source>
        <dbReference type="Proteomes" id="UP001054945"/>
    </source>
</evidence>
<gene>
    <name evidence="1" type="ORF">CEXT_179431</name>
</gene>
<dbReference type="Proteomes" id="UP001054945">
    <property type="component" value="Unassembled WGS sequence"/>
</dbReference>
<accession>A0AAV4Y2F4</accession>